<evidence type="ECO:0000256" key="4">
    <source>
        <dbReference type="ARBA" id="ARBA00022898"/>
    </source>
</evidence>
<dbReference type="InterPro" id="IPR015424">
    <property type="entry name" value="PyrdxlP-dep_Trfase"/>
</dbReference>
<protein>
    <submittedName>
        <fullName evidence="6">Threonine aldolase family protein</fullName>
    </submittedName>
</protein>
<evidence type="ECO:0000256" key="3">
    <source>
        <dbReference type="ARBA" id="ARBA00011881"/>
    </source>
</evidence>
<name>A0ABV8RMW5_9SPHN</name>
<keyword evidence="4" id="KW-0663">Pyridoxal phosphate</keyword>
<dbReference type="Pfam" id="PF01212">
    <property type="entry name" value="Beta_elim_lyase"/>
    <property type="match status" value="1"/>
</dbReference>
<comment type="similarity">
    <text evidence="2">Belongs to the threonine aldolase family.</text>
</comment>
<feature type="domain" description="Aromatic amino acid beta-eliminating lyase/threonine aldolase" evidence="5">
    <location>
        <begin position="3"/>
        <end position="272"/>
    </location>
</feature>
<reference evidence="7" key="1">
    <citation type="journal article" date="2019" name="Int. J. Syst. Evol. Microbiol.">
        <title>The Global Catalogue of Microorganisms (GCM) 10K type strain sequencing project: providing services to taxonomists for standard genome sequencing and annotation.</title>
        <authorList>
            <consortium name="The Broad Institute Genomics Platform"/>
            <consortium name="The Broad Institute Genome Sequencing Center for Infectious Disease"/>
            <person name="Wu L."/>
            <person name="Ma J."/>
        </authorList>
    </citation>
    <scope>NUCLEOTIDE SEQUENCE [LARGE SCALE GENOMIC DNA]</scope>
    <source>
        <strain evidence="7">CGMCC 1.12989</strain>
    </source>
</reference>
<dbReference type="InterPro" id="IPR001597">
    <property type="entry name" value="ArAA_b-elim_lyase/Thr_aldolase"/>
</dbReference>
<evidence type="ECO:0000313" key="6">
    <source>
        <dbReference type="EMBL" id="MFC4294044.1"/>
    </source>
</evidence>
<evidence type="ECO:0000313" key="7">
    <source>
        <dbReference type="Proteomes" id="UP001595828"/>
    </source>
</evidence>
<dbReference type="Proteomes" id="UP001595828">
    <property type="component" value="Unassembled WGS sequence"/>
</dbReference>
<dbReference type="PANTHER" id="PTHR48097">
    <property type="entry name" value="L-THREONINE ALDOLASE-RELATED"/>
    <property type="match status" value="1"/>
</dbReference>
<dbReference type="SUPFAM" id="SSF53383">
    <property type="entry name" value="PLP-dependent transferases"/>
    <property type="match status" value="1"/>
</dbReference>
<evidence type="ECO:0000256" key="1">
    <source>
        <dbReference type="ARBA" id="ARBA00001933"/>
    </source>
</evidence>
<proteinExistence type="inferred from homology"/>
<evidence type="ECO:0000256" key="2">
    <source>
        <dbReference type="ARBA" id="ARBA00006966"/>
    </source>
</evidence>
<dbReference type="PANTHER" id="PTHR48097:SF5">
    <property type="entry name" value="LOW SPECIFICITY L-THREONINE ALDOLASE"/>
    <property type="match status" value="1"/>
</dbReference>
<comment type="subunit">
    <text evidence="3">Homotetramer.</text>
</comment>
<evidence type="ECO:0000259" key="5">
    <source>
        <dbReference type="Pfam" id="PF01212"/>
    </source>
</evidence>
<organism evidence="6 7">
    <name type="scientific">Novosphingobium tardum</name>
    <dbReference type="NCBI Taxonomy" id="1538021"/>
    <lineage>
        <taxon>Bacteria</taxon>
        <taxon>Pseudomonadati</taxon>
        <taxon>Pseudomonadota</taxon>
        <taxon>Alphaproteobacteria</taxon>
        <taxon>Sphingomonadales</taxon>
        <taxon>Sphingomonadaceae</taxon>
        <taxon>Novosphingobium</taxon>
    </lineage>
</organism>
<dbReference type="InterPro" id="IPR015421">
    <property type="entry name" value="PyrdxlP-dep_Trfase_major"/>
</dbReference>
<dbReference type="RefSeq" id="WP_379537515.1">
    <property type="nucleotide sequence ID" value="NZ_JBHSDR010000003.1"/>
</dbReference>
<dbReference type="EMBL" id="JBHSDR010000003">
    <property type="protein sequence ID" value="MFC4294044.1"/>
    <property type="molecule type" value="Genomic_DNA"/>
</dbReference>
<keyword evidence="7" id="KW-1185">Reference proteome</keyword>
<sequence>MRFFSDNAASVHPRVWDALRAADSADSAYDGDTLSARLDGAFSELFGSDCAALWVSTGTAANCLALAALCPPHGGIVCHREAHIEVDEGGAPGFYTHGAKLLLAAGEGAKLTPETVTAVIDPIRDDVHQVQPHAISITQATEYGRAYSPAEVAAIGALAKSRGLALHMDGARFANAAAFLGCAPGEITWQAGVSALSFGCVKNGGMNAEALVLFDPELAGLVRYRRKRAGHLHSKGRFQAAQLLAMVQGGLWLENARAANAAAQEIAGACADRLLYPVEANEVFVRLIDAEAASLRAQGFDFYDWPSPDADAPPGRGAARLVTAWNSDPADVGKLARAIAAL</sequence>
<accession>A0ABV8RMW5</accession>
<dbReference type="InterPro" id="IPR015422">
    <property type="entry name" value="PyrdxlP-dep_Trfase_small"/>
</dbReference>
<comment type="cofactor">
    <cofactor evidence="1">
        <name>pyridoxal 5'-phosphate</name>
        <dbReference type="ChEBI" id="CHEBI:597326"/>
    </cofactor>
</comment>
<gene>
    <name evidence="6" type="ORF">ACFO0A_03105</name>
</gene>
<dbReference type="Gene3D" id="3.40.640.10">
    <property type="entry name" value="Type I PLP-dependent aspartate aminotransferase-like (Major domain)"/>
    <property type="match status" value="1"/>
</dbReference>
<dbReference type="Gene3D" id="3.90.1150.10">
    <property type="entry name" value="Aspartate Aminotransferase, domain 1"/>
    <property type="match status" value="1"/>
</dbReference>
<comment type="caution">
    <text evidence="6">The sequence shown here is derived from an EMBL/GenBank/DDBJ whole genome shotgun (WGS) entry which is preliminary data.</text>
</comment>